<dbReference type="GO" id="GO:0003677">
    <property type="term" value="F:DNA binding"/>
    <property type="evidence" value="ECO:0007669"/>
    <property type="project" value="TreeGrafter"/>
</dbReference>
<name>A0A1X2IXV5_9FUNG</name>
<feature type="region of interest" description="Disordered" evidence="1">
    <location>
        <begin position="85"/>
        <end position="111"/>
    </location>
</feature>
<dbReference type="Proteomes" id="UP000193560">
    <property type="component" value="Unassembled WGS sequence"/>
</dbReference>
<dbReference type="Pfam" id="PF09729">
    <property type="entry name" value="Gti1_Pac2"/>
    <property type="match status" value="1"/>
</dbReference>
<feature type="compositionally biased region" description="Low complexity" evidence="1">
    <location>
        <begin position="205"/>
        <end position="220"/>
    </location>
</feature>
<dbReference type="OrthoDB" id="5572844at2759"/>
<dbReference type="PANTHER" id="PTHR28027:SF1">
    <property type="entry name" value="CAMP INDEPENDENT REGULATORY PROTEIN (AFU_ORTHOLOGUE AFUA_3G09640)"/>
    <property type="match status" value="1"/>
</dbReference>
<evidence type="ECO:0000256" key="1">
    <source>
        <dbReference type="SAM" id="MobiDB-lite"/>
    </source>
</evidence>
<organism evidence="2 3">
    <name type="scientific">Absidia repens</name>
    <dbReference type="NCBI Taxonomy" id="90262"/>
    <lineage>
        <taxon>Eukaryota</taxon>
        <taxon>Fungi</taxon>
        <taxon>Fungi incertae sedis</taxon>
        <taxon>Mucoromycota</taxon>
        <taxon>Mucoromycotina</taxon>
        <taxon>Mucoromycetes</taxon>
        <taxon>Mucorales</taxon>
        <taxon>Cunninghamellaceae</taxon>
        <taxon>Absidia</taxon>
    </lineage>
</organism>
<keyword evidence="3" id="KW-1185">Reference proteome</keyword>
<evidence type="ECO:0000313" key="3">
    <source>
        <dbReference type="Proteomes" id="UP000193560"/>
    </source>
</evidence>
<reference evidence="2 3" key="1">
    <citation type="submission" date="2016-07" db="EMBL/GenBank/DDBJ databases">
        <title>Pervasive Adenine N6-methylation of Active Genes in Fungi.</title>
        <authorList>
            <consortium name="DOE Joint Genome Institute"/>
            <person name="Mondo S.J."/>
            <person name="Dannebaum R.O."/>
            <person name="Kuo R.C."/>
            <person name="Labutti K."/>
            <person name="Haridas S."/>
            <person name="Kuo A."/>
            <person name="Salamov A."/>
            <person name="Ahrendt S.R."/>
            <person name="Lipzen A."/>
            <person name="Sullivan W."/>
            <person name="Andreopoulos W.B."/>
            <person name="Clum A."/>
            <person name="Lindquist E."/>
            <person name="Daum C."/>
            <person name="Ramamoorthy G.K."/>
            <person name="Gryganskyi A."/>
            <person name="Culley D."/>
            <person name="Magnuson J.K."/>
            <person name="James T.Y."/>
            <person name="O'Malley M.A."/>
            <person name="Stajich J.E."/>
            <person name="Spatafora J.W."/>
            <person name="Visel A."/>
            <person name="Grigoriev I.V."/>
        </authorList>
    </citation>
    <scope>NUCLEOTIDE SEQUENCE [LARGE SCALE GENOMIC DNA]</scope>
    <source>
        <strain evidence="2 3">NRRL 1336</strain>
    </source>
</reference>
<feature type="compositionally biased region" description="Low complexity" evidence="1">
    <location>
        <begin position="91"/>
        <end position="102"/>
    </location>
</feature>
<feature type="region of interest" description="Disordered" evidence="1">
    <location>
        <begin position="261"/>
        <end position="301"/>
    </location>
</feature>
<dbReference type="AlphaFoldDB" id="A0A1X2IXV5"/>
<comment type="caution">
    <text evidence="2">The sequence shown here is derived from an EMBL/GenBank/DDBJ whole genome shotgun (WGS) entry which is preliminary data.</text>
</comment>
<proteinExistence type="predicted"/>
<gene>
    <name evidence="2" type="ORF">BCR42DRAFT_402324</name>
</gene>
<accession>A0A1X2IXV5</accession>
<evidence type="ECO:0000313" key="2">
    <source>
        <dbReference type="EMBL" id="ORZ24137.1"/>
    </source>
</evidence>
<protein>
    <submittedName>
        <fullName evidence="2">Gti1/Pac2 family-domain-containing protein</fullName>
    </submittedName>
</protein>
<dbReference type="EMBL" id="MCGE01000002">
    <property type="protein sequence ID" value="ORZ24137.1"/>
    <property type="molecule type" value="Genomic_DNA"/>
</dbReference>
<sequence>METFIGHIKTPQDALIIFEACRRGQLHRVKRRLSTKERMNIQSGSIFAFDEGEAGMRRWTDGRTWSPSRVLGSFLTYRELDTKRRPRRHSTYTSSPSSSSSSNGGDLHDGGTSCSYKPNGLIKQSFSICTVSNQKMHLISYYSKADVVNGRLTRPSMDPNLNKIVIPKGMYPELNPLDTSGGHSATLHLMIKHSTNGHQQYTIDTNTTSGNSNSSSNSSSKLHSKKEFVYVQPPSLSSSPLSTCSDEDLWSLSQTATSFLPHHQHHHHHSTTSITNGQPSPPLIESGFPPPPIHTKHAQPSCLSPPVQVWKPYSLQSEDTRQLDALKSQLRI</sequence>
<dbReference type="PANTHER" id="PTHR28027">
    <property type="entry name" value="TRANSCRIPTIONAL REGULATOR MIT1"/>
    <property type="match status" value="1"/>
</dbReference>
<feature type="region of interest" description="Disordered" evidence="1">
    <location>
        <begin position="200"/>
        <end position="223"/>
    </location>
</feature>
<dbReference type="InterPro" id="IPR018608">
    <property type="entry name" value="Gti1/Pac2"/>
</dbReference>